<reference evidence="3" key="1">
    <citation type="submission" date="2017-02" db="UniProtKB">
        <authorList>
            <consortium name="WormBaseParasite"/>
        </authorList>
    </citation>
    <scope>IDENTIFICATION</scope>
</reference>
<feature type="transmembrane region" description="Helical" evidence="1">
    <location>
        <begin position="65"/>
        <end position="91"/>
    </location>
</feature>
<keyword evidence="1" id="KW-1133">Transmembrane helix</keyword>
<organism evidence="2 3">
    <name type="scientific">Ascaris lumbricoides</name>
    <name type="common">Giant roundworm</name>
    <dbReference type="NCBI Taxonomy" id="6252"/>
    <lineage>
        <taxon>Eukaryota</taxon>
        <taxon>Metazoa</taxon>
        <taxon>Ecdysozoa</taxon>
        <taxon>Nematoda</taxon>
        <taxon>Chromadorea</taxon>
        <taxon>Rhabditida</taxon>
        <taxon>Spirurina</taxon>
        <taxon>Ascaridomorpha</taxon>
        <taxon>Ascaridoidea</taxon>
        <taxon>Ascarididae</taxon>
        <taxon>Ascaris</taxon>
    </lineage>
</organism>
<proteinExistence type="predicted"/>
<accession>A0A0M3IMY1</accession>
<feature type="transmembrane region" description="Helical" evidence="1">
    <location>
        <begin position="6"/>
        <end position="28"/>
    </location>
</feature>
<dbReference type="AlphaFoldDB" id="A0A0M3IMY1"/>
<sequence>MGIISGVGYTLSLILIISLSIYPLVLCFRPDKKVSKFLLALYRDQYNSSYAWHDHFIYSLRLDGCFMGIISGVGYTLSLILIISLSIYPLVLCFRPDKKVSKFLLALYRDIEKKYKFMSNDDPKADSMYAVRTEIAFPSKKSNRKIDPSL</sequence>
<protein>
    <submittedName>
        <fullName evidence="3">RSN1_7TM domain-containing protein</fullName>
    </submittedName>
</protein>
<evidence type="ECO:0000313" key="3">
    <source>
        <dbReference type="WBParaSite" id="ALUE_0002010901-mRNA-1"/>
    </source>
</evidence>
<evidence type="ECO:0000313" key="2">
    <source>
        <dbReference type="Proteomes" id="UP000036681"/>
    </source>
</evidence>
<name>A0A0M3IMY1_ASCLU</name>
<keyword evidence="2" id="KW-1185">Reference proteome</keyword>
<dbReference type="WBParaSite" id="ALUE_0002010901-mRNA-1">
    <property type="protein sequence ID" value="ALUE_0002010901-mRNA-1"/>
    <property type="gene ID" value="ALUE_0002010901"/>
</dbReference>
<dbReference type="Proteomes" id="UP000036681">
    <property type="component" value="Unplaced"/>
</dbReference>
<evidence type="ECO:0000256" key="1">
    <source>
        <dbReference type="SAM" id="Phobius"/>
    </source>
</evidence>
<keyword evidence="1" id="KW-0812">Transmembrane</keyword>
<keyword evidence="1" id="KW-0472">Membrane</keyword>